<feature type="compositionally biased region" description="Basic and acidic residues" evidence="1">
    <location>
        <begin position="338"/>
        <end position="350"/>
    </location>
</feature>
<protein>
    <submittedName>
        <fullName evidence="3">Uncharacterized protein</fullName>
    </submittedName>
</protein>
<feature type="compositionally biased region" description="Low complexity" evidence="1">
    <location>
        <begin position="258"/>
        <end position="291"/>
    </location>
</feature>
<organism evidence="3 4">
    <name type="scientific">Ascodesmis nigricans</name>
    <dbReference type="NCBI Taxonomy" id="341454"/>
    <lineage>
        <taxon>Eukaryota</taxon>
        <taxon>Fungi</taxon>
        <taxon>Dikarya</taxon>
        <taxon>Ascomycota</taxon>
        <taxon>Pezizomycotina</taxon>
        <taxon>Pezizomycetes</taxon>
        <taxon>Pezizales</taxon>
        <taxon>Ascodesmidaceae</taxon>
        <taxon>Ascodesmis</taxon>
    </lineage>
</organism>
<gene>
    <name evidence="3" type="ORF">EX30DRAFT_398451</name>
</gene>
<evidence type="ECO:0000256" key="2">
    <source>
        <dbReference type="SAM" id="SignalP"/>
    </source>
</evidence>
<feature type="signal peptide" evidence="2">
    <location>
        <begin position="1"/>
        <end position="20"/>
    </location>
</feature>
<dbReference type="Proteomes" id="UP000298138">
    <property type="component" value="Unassembled WGS sequence"/>
</dbReference>
<feature type="region of interest" description="Disordered" evidence="1">
    <location>
        <begin position="258"/>
        <end position="351"/>
    </location>
</feature>
<keyword evidence="2" id="KW-0732">Signal</keyword>
<feature type="compositionally biased region" description="Acidic residues" evidence="1">
    <location>
        <begin position="292"/>
        <end position="337"/>
    </location>
</feature>
<dbReference type="InterPro" id="IPR049804">
    <property type="entry name" value="Choice_anch_L"/>
</dbReference>
<dbReference type="AlphaFoldDB" id="A0A4S2MQK3"/>
<evidence type="ECO:0000256" key="1">
    <source>
        <dbReference type="SAM" id="MobiDB-lite"/>
    </source>
</evidence>
<sequence>MIRTTLLPSLLFAVTAHTLSLPSLTIAPTTSATTIASAILGDGLEILSATLTAPHLSSGIFTSGPLGLHDGGILTTGYASDATCPVSEDGLSHSIDHQQPGSELCEGLNGGIETFDAAVLRMRVRVPRGYDAYVARVVFASKDMFEDGAFNDAMGIWVDGAQIAFDASGNPVTAQSLDTDHVLPDVSGTGYPRSTSLLTARREITEGEHEIQIAICDGGDGFTDSAAFVAIDPCVGEDCGPGVVPPTELVPDMPVSVPAVSASTSSSSNGVVSSASASQSGSVTPSPTESPESGDEESDGNDTSDSDSDSEFSSDFDSDYETCSESESEDSDDEDDHDSEHPGISIDHHKPTILLPGTKTITLTTTALCSTTTCGTAGCHETVFPTPTTIIVTSTATVPCETVTAHVCKRGGKCVDKVTTIDVYPIETPKPKTPVFTNIPEGPKMTATGPYHDVVKPTGIPTRPENIPPRPTGYLPGIPNHGVEIPTNILDNSIPAVTTVIPGIIDKVDDIIDHATAIIPDLPKLDDIQIPNPDSILPSLPAINSFLPSLLPSLPAVIPTDIPLPLPTPSHPAEHHVSIPSTTGNPEPDHVPAPGPCTGNSCPAPDFASPTGSYGYKPYTGMNGTKPGELKFYDEESVAAVKGAPKGALGIVVAVFVAAVMM</sequence>
<accession>A0A4S2MQK3</accession>
<dbReference type="EMBL" id="ML220151">
    <property type="protein sequence ID" value="TGZ77619.1"/>
    <property type="molecule type" value="Genomic_DNA"/>
</dbReference>
<dbReference type="NCBIfam" id="NF038133">
    <property type="entry name" value="choice_anch_L"/>
    <property type="match status" value="1"/>
</dbReference>
<name>A0A4S2MQK3_9PEZI</name>
<proteinExistence type="predicted"/>
<dbReference type="InParanoid" id="A0A4S2MQK3"/>
<evidence type="ECO:0000313" key="3">
    <source>
        <dbReference type="EMBL" id="TGZ77619.1"/>
    </source>
</evidence>
<keyword evidence="4" id="KW-1185">Reference proteome</keyword>
<feature type="chain" id="PRO_5020200232" evidence="2">
    <location>
        <begin position="21"/>
        <end position="662"/>
    </location>
</feature>
<dbReference type="OrthoDB" id="5403315at2759"/>
<evidence type="ECO:0000313" key="4">
    <source>
        <dbReference type="Proteomes" id="UP000298138"/>
    </source>
</evidence>
<dbReference type="STRING" id="341454.A0A4S2MQK3"/>
<reference evidence="3 4" key="1">
    <citation type="submission" date="2019-04" db="EMBL/GenBank/DDBJ databases">
        <title>Comparative genomics and transcriptomics to analyze fruiting body development in filamentous ascomycetes.</title>
        <authorList>
            <consortium name="DOE Joint Genome Institute"/>
            <person name="Lutkenhaus R."/>
            <person name="Traeger S."/>
            <person name="Breuer J."/>
            <person name="Kuo A."/>
            <person name="Lipzen A."/>
            <person name="Pangilinan J."/>
            <person name="Dilworth D."/>
            <person name="Sandor L."/>
            <person name="Poggeler S."/>
            <person name="Barry K."/>
            <person name="Grigoriev I.V."/>
            <person name="Nowrousian M."/>
        </authorList>
    </citation>
    <scope>NUCLEOTIDE SEQUENCE [LARGE SCALE GENOMIC DNA]</scope>
    <source>
        <strain evidence="3 4">CBS 389.68</strain>
    </source>
</reference>
<feature type="region of interest" description="Disordered" evidence="1">
    <location>
        <begin position="567"/>
        <end position="594"/>
    </location>
</feature>